<dbReference type="GO" id="GO:0006779">
    <property type="term" value="P:porphyrin-containing compound biosynthetic process"/>
    <property type="evidence" value="ECO:0007669"/>
    <property type="project" value="InterPro"/>
</dbReference>
<dbReference type="InterPro" id="IPR058240">
    <property type="entry name" value="rSAM_sf"/>
</dbReference>
<evidence type="ECO:0000256" key="6">
    <source>
        <dbReference type="ARBA" id="ARBA00023004"/>
    </source>
</evidence>
<evidence type="ECO:0000256" key="7">
    <source>
        <dbReference type="ARBA" id="ARBA00023014"/>
    </source>
</evidence>
<evidence type="ECO:0000256" key="8">
    <source>
        <dbReference type="ARBA" id="ARBA00023186"/>
    </source>
</evidence>
<dbReference type="EMBL" id="CCKQ01011994">
    <property type="protein sequence ID" value="CDW83600.1"/>
    <property type="molecule type" value="Genomic_DNA"/>
</dbReference>
<evidence type="ECO:0000256" key="9">
    <source>
        <dbReference type="ARBA" id="ARBA00033094"/>
    </source>
</evidence>
<dbReference type="OrthoDB" id="431409at2759"/>
<dbReference type="SFLD" id="SFLDS00029">
    <property type="entry name" value="Radical_SAM"/>
    <property type="match status" value="1"/>
</dbReference>
<dbReference type="SUPFAM" id="SSF102114">
    <property type="entry name" value="Radical SAM enzymes"/>
    <property type="match status" value="1"/>
</dbReference>
<dbReference type="GO" id="GO:0046872">
    <property type="term" value="F:metal ion binding"/>
    <property type="evidence" value="ECO:0007669"/>
    <property type="project" value="UniProtKB-KW"/>
</dbReference>
<dbReference type="SFLD" id="SFLDG01082">
    <property type="entry name" value="B12-binding_domain_containing"/>
    <property type="match status" value="1"/>
</dbReference>
<dbReference type="PANTHER" id="PTHR13932">
    <property type="entry name" value="COPROPORPHYRINIGEN III OXIDASE"/>
    <property type="match status" value="1"/>
</dbReference>
<dbReference type="InterPro" id="IPR034505">
    <property type="entry name" value="Coproporphyrinogen-III_oxidase"/>
</dbReference>
<name>A0A078AMI8_STYLE</name>
<comment type="similarity">
    <text evidence="1">Belongs to the anaerobic coproporphyrinogen-III oxidase family. HemW subfamily.</text>
</comment>
<dbReference type="InterPro" id="IPR004559">
    <property type="entry name" value="HemW-like"/>
</dbReference>
<evidence type="ECO:0000313" key="13">
    <source>
        <dbReference type="Proteomes" id="UP000039865"/>
    </source>
</evidence>
<protein>
    <recommendedName>
        <fullName evidence="2">Radical S-adenosyl methionine domain-containing protein 1, mitochondrial</fullName>
    </recommendedName>
    <alternativeName>
        <fullName evidence="9">Putative heme chaperone</fullName>
    </alternativeName>
</protein>
<keyword evidence="13" id="KW-1185">Reference proteome</keyword>
<dbReference type="SMART" id="SM00729">
    <property type="entry name" value="Elp3"/>
    <property type="match status" value="1"/>
</dbReference>
<dbReference type="InterPro" id="IPR007197">
    <property type="entry name" value="rSAM"/>
</dbReference>
<keyword evidence="8" id="KW-0143">Chaperone</keyword>
<accession>A0A078AMI8</accession>
<dbReference type="GO" id="GO:0004109">
    <property type="term" value="F:coproporphyrinogen oxidase activity"/>
    <property type="evidence" value="ECO:0007669"/>
    <property type="project" value="InterPro"/>
</dbReference>
<dbReference type="Pfam" id="PF04055">
    <property type="entry name" value="Radical_SAM"/>
    <property type="match status" value="1"/>
</dbReference>
<sequence length="415" mass="48372">MLKQIRNIYVHIPFCNKKCSYCDFPVYALGHQTNLLHKQNIKDQYIDYLNKEIKYQFNQARQDLGKIQTLYFGGGTPSLLSPFQLESILNQIKSGATIDEKCEITIEIDPGTFDQQKLNAFKDLGVSRLSMGVQTLNEKEFNKLGRGHNFKDILASIEQIKKSNFKDDQVSIDLMMGLPDQTLESYEKSLRQTIEYGFGHQSFYILTLEENTPFHKKYINNQKELPITDQVANMYELTHDILTEQGFIHYEVSNYARNLELRSKHNLMYWEGDQEYLSFGCGAASYYQSMRFSRPRTLAKYYQYVDKLLVGSNQYYVQNSEYESQYDTLQTIVMCQLRKSEGLDLKKIDLYTDGRNGYKSQLIIDIQNKYGDQVSQYFTQLDENRIAFSVQGFLVSNTLISDIQLILDNIFLKNT</sequence>
<evidence type="ECO:0000256" key="5">
    <source>
        <dbReference type="ARBA" id="ARBA00022723"/>
    </source>
</evidence>
<keyword evidence="6" id="KW-0408">Iron</keyword>
<keyword evidence="7" id="KW-0411">Iron-sulfur</keyword>
<evidence type="ECO:0000256" key="4">
    <source>
        <dbReference type="ARBA" id="ARBA00022691"/>
    </source>
</evidence>
<dbReference type="Proteomes" id="UP000039865">
    <property type="component" value="Unassembled WGS sequence"/>
</dbReference>
<gene>
    <name evidence="12" type="primary">Contig130.g153</name>
    <name evidence="12" type="ORF">STYLEM_12648</name>
</gene>
<evidence type="ECO:0000256" key="3">
    <source>
        <dbReference type="ARBA" id="ARBA00022617"/>
    </source>
</evidence>
<dbReference type="PROSITE" id="PS51918">
    <property type="entry name" value="RADICAL_SAM"/>
    <property type="match status" value="1"/>
</dbReference>
<dbReference type="NCBIfam" id="TIGR00539">
    <property type="entry name" value="hemN_rel"/>
    <property type="match status" value="1"/>
</dbReference>
<dbReference type="Gene3D" id="3.20.20.70">
    <property type="entry name" value="Aldolase class I"/>
    <property type="match status" value="1"/>
</dbReference>
<organism evidence="12 13">
    <name type="scientific">Stylonychia lemnae</name>
    <name type="common">Ciliate</name>
    <dbReference type="NCBI Taxonomy" id="5949"/>
    <lineage>
        <taxon>Eukaryota</taxon>
        <taxon>Sar</taxon>
        <taxon>Alveolata</taxon>
        <taxon>Ciliophora</taxon>
        <taxon>Intramacronucleata</taxon>
        <taxon>Spirotrichea</taxon>
        <taxon>Stichotrichia</taxon>
        <taxon>Sporadotrichida</taxon>
        <taxon>Oxytrichidae</taxon>
        <taxon>Stylonychinae</taxon>
        <taxon>Stylonychia</taxon>
    </lineage>
</organism>
<keyword evidence="3" id="KW-0349">Heme</keyword>
<dbReference type="InterPro" id="IPR013785">
    <property type="entry name" value="Aldolase_TIM"/>
</dbReference>
<keyword evidence="4" id="KW-0949">S-adenosyl-L-methionine</keyword>
<evidence type="ECO:0000256" key="1">
    <source>
        <dbReference type="ARBA" id="ARBA00006100"/>
    </source>
</evidence>
<dbReference type="CDD" id="cd01335">
    <property type="entry name" value="Radical_SAM"/>
    <property type="match status" value="1"/>
</dbReference>
<feature type="domain" description="Radical SAM core" evidence="11">
    <location>
        <begin position="1"/>
        <end position="248"/>
    </location>
</feature>
<evidence type="ECO:0000313" key="12">
    <source>
        <dbReference type="EMBL" id="CDW83600.1"/>
    </source>
</evidence>
<dbReference type="InParanoid" id="A0A078AMI8"/>
<dbReference type="InterPro" id="IPR006638">
    <property type="entry name" value="Elp3/MiaA/NifB-like_rSAM"/>
</dbReference>
<reference evidence="12 13" key="1">
    <citation type="submission" date="2014-06" db="EMBL/GenBank/DDBJ databases">
        <authorList>
            <person name="Swart Estienne"/>
        </authorList>
    </citation>
    <scope>NUCLEOTIDE SEQUENCE [LARGE SCALE GENOMIC DNA]</scope>
    <source>
        <strain evidence="12 13">130c</strain>
    </source>
</reference>
<dbReference type="SFLD" id="SFLDF00562">
    <property type="entry name" value="HemN-like__clustered_with_heat"/>
    <property type="match status" value="1"/>
</dbReference>
<dbReference type="PANTHER" id="PTHR13932:SF5">
    <property type="entry name" value="RADICAL S-ADENOSYL METHIONINE DOMAIN-CONTAINING PROTEIN 1, MITOCHONDRIAL"/>
    <property type="match status" value="1"/>
</dbReference>
<evidence type="ECO:0000256" key="10">
    <source>
        <dbReference type="ARBA" id="ARBA00045130"/>
    </source>
</evidence>
<dbReference type="AlphaFoldDB" id="A0A078AMI8"/>
<evidence type="ECO:0000256" key="2">
    <source>
        <dbReference type="ARBA" id="ARBA00014678"/>
    </source>
</evidence>
<dbReference type="GO" id="GO:0051539">
    <property type="term" value="F:4 iron, 4 sulfur cluster binding"/>
    <property type="evidence" value="ECO:0007669"/>
    <property type="project" value="InterPro"/>
</dbReference>
<proteinExistence type="inferred from homology"/>
<dbReference type="OMA" id="HIPWCVR"/>
<evidence type="ECO:0000259" key="11">
    <source>
        <dbReference type="PROSITE" id="PS51918"/>
    </source>
</evidence>
<keyword evidence="5" id="KW-0479">Metal-binding</keyword>
<dbReference type="SFLD" id="SFLDG01065">
    <property type="entry name" value="anaerobic_coproporphyrinogen-I"/>
    <property type="match status" value="1"/>
</dbReference>
<dbReference type="GO" id="GO:0005737">
    <property type="term" value="C:cytoplasm"/>
    <property type="evidence" value="ECO:0007669"/>
    <property type="project" value="InterPro"/>
</dbReference>
<comment type="function">
    <text evidence="10">May be a heme chaperone, appears to bind heme. Homologous bacterial proteins do not have oxygen-independent coproporphyrinogen-III oxidase activity. Binds 1 [4Fe-4S] cluster. The cluster is coordinated with 3 cysteines and an exchangeable S-adenosyl-L-methionine.</text>
</comment>